<dbReference type="HOGENOM" id="CLU_035117_1_0_9"/>
<dbReference type="PIRSF" id="PIRSF000103">
    <property type="entry name" value="HIBADH"/>
    <property type="match status" value="1"/>
</dbReference>
<protein>
    <recommendedName>
        <fullName evidence="9">2-hydroxy-3-oxopropionate reductase</fullName>
    </recommendedName>
</protein>
<dbReference type="PANTHER" id="PTHR43060">
    <property type="entry name" value="3-HYDROXYISOBUTYRATE DEHYDROGENASE-LIKE 1, MITOCHONDRIAL-RELATED"/>
    <property type="match status" value="1"/>
</dbReference>
<dbReference type="InterPro" id="IPR029154">
    <property type="entry name" value="HIBADH-like_NADP-bd"/>
</dbReference>
<evidence type="ECO:0008006" key="9">
    <source>
        <dbReference type="Google" id="ProtNLM"/>
    </source>
</evidence>
<name>A0A0E2H9Y3_9FIRM</name>
<evidence type="ECO:0000256" key="2">
    <source>
        <dbReference type="ARBA" id="ARBA00023002"/>
    </source>
</evidence>
<keyword evidence="3" id="KW-0520">NAD</keyword>
<reference evidence="7 8" key="1">
    <citation type="submission" date="2013-01" db="EMBL/GenBank/DDBJ databases">
        <title>The Genome Sequence of Clostridium clostridioforme 90A8.</title>
        <authorList>
            <consortium name="The Broad Institute Genome Sequencing Platform"/>
            <person name="Earl A."/>
            <person name="Ward D."/>
            <person name="Feldgarden M."/>
            <person name="Gevers D."/>
            <person name="Courvalin P."/>
            <person name="Lambert T."/>
            <person name="Walker B."/>
            <person name="Young S.K."/>
            <person name="Zeng Q."/>
            <person name="Gargeya S."/>
            <person name="Fitzgerald M."/>
            <person name="Haas B."/>
            <person name="Abouelleil A."/>
            <person name="Alvarado L."/>
            <person name="Arachchi H.M."/>
            <person name="Berlin A.M."/>
            <person name="Chapman S.B."/>
            <person name="Dewar J."/>
            <person name="Goldberg J."/>
            <person name="Griggs A."/>
            <person name="Gujja S."/>
            <person name="Hansen M."/>
            <person name="Howarth C."/>
            <person name="Imamovic A."/>
            <person name="Larimer J."/>
            <person name="McCowan C."/>
            <person name="Murphy C."/>
            <person name="Neiman D."/>
            <person name="Pearson M."/>
            <person name="Priest M."/>
            <person name="Roberts A."/>
            <person name="Saif S."/>
            <person name="Shea T."/>
            <person name="Sisk P."/>
            <person name="Sykes S."/>
            <person name="Wortman J."/>
            <person name="Nusbaum C."/>
            <person name="Birren B."/>
        </authorList>
    </citation>
    <scope>NUCLEOTIDE SEQUENCE [LARGE SCALE GENOMIC DNA]</scope>
    <source>
        <strain evidence="7 8">90A8</strain>
    </source>
</reference>
<feature type="domain" description="3-hydroxyisobutyrate dehydrogenase-like NAD-binding" evidence="6">
    <location>
        <begin position="165"/>
        <end position="285"/>
    </location>
</feature>
<dbReference type="GO" id="GO:0051287">
    <property type="term" value="F:NAD binding"/>
    <property type="evidence" value="ECO:0007669"/>
    <property type="project" value="InterPro"/>
</dbReference>
<gene>
    <name evidence="7" type="ORF">HMPREF1090_02650</name>
</gene>
<dbReference type="Proteomes" id="UP000013085">
    <property type="component" value="Unassembled WGS sequence"/>
</dbReference>
<dbReference type="InterPro" id="IPR036291">
    <property type="entry name" value="NAD(P)-bd_dom_sf"/>
</dbReference>
<evidence type="ECO:0000313" key="8">
    <source>
        <dbReference type="Proteomes" id="UP000013085"/>
    </source>
</evidence>
<keyword evidence="2" id="KW-0560">Oxidoreductase</keyword>
<dbReference type="Pfam" id="PF03446">
    <property type="entry name" value="NAD_binding_2"/>
    <property type="match status" value="1"/>
</dbReference>
<sequence length="287" mass="30779">MKKIGFIGVGIMGKSMVRNLMKAGYEVAIYTRTRSKVEDIIGEGAIWCGSAGECAKGRQAVISIVGYPKDVEDIYFGEGGIIANADPGTYLIDMTTTSPRLAVRIYEEAKKAGLHALDAPVTGGDKGAKDGTLTILAGGDREDFDACLSILQAMGKNIDYEGKAGNGQHTKMCNQIAVAGALAGACEAMVYAKNVGLDVDTMLKSISTGAASSVQMNNVASRALQDDYRPGFFIKHFIKDMNLADEEARAADTELKVLEDVLSMYKELEQEGMGELGTQALIKYYNW</sequence>
<dbReference type="InterPro" id="IPR015815">
    <property type="entry name" value="HIBADH-related"/>
</dbReference>
<dbReference type="InterPro" id="IPR008927">
    <property type="entry name" value="6-PGluconate_DH-like_C_sf"/>
</dbReference>
<evidence type="ECO:0000256" key="4">
    <source>
        <dbReference type="PIRSR" id="PIRSR000103-1"/>
    </source>
</evidence>
<dbReference type="Pfam" id="PF14833">
    <property type="entry name" value="NAD_binding_11"/>
    <property type="match status" value="1"/>
</dbReference>
<dbReference type="AlphaFoldDB" id="A0A0E2H9Y3"/>
<evidence type="ECO:0000259" key="5">
    <source>
        <dbReference type="Pfam" id="PF03446"/>
    </source>
</evidence>
<evidence type="ECO:0000256" key="3">
    <source>
        <dbReference type="ARBA" id="ARBA00023027"/>
    </source>
</evidence>
<feature type="active site" evidence="4">
    <location>
        <position position="171"/>
    </location>
</feature>
<dbReference type="GO" id="GO:0016491">
    <property type="term" value="F:oxidoreductase activity"/>
    <property type="evidence" value="ECO:0007669"/>
    <property type="project" value="UniProtKB-KW"/>
</dbReference>
<feature type="domain" description="6-phosphogluconate dehydrogenase NADP-binding" evidence="5">
    <location>
        <begin position="3"/>
        <end position="160"/>
    </location>
</feature>
<dbReference type="RefSeq" id="WP_002585784.1">
    <property type="nucleotide sequence ID" value="NZ_KB851021.1"/>
</dbReference>
<comment type="caution">
    <text evidence="7">The sequence shown here is derived from an EMBL/GenBank/DDBJ whole genome shotgun (WGS) entry which is preliminary data.</text>
</comment>
<dbReference type="InterPro" id="IPR013328">
    <property type="entry name" value="6PGD_dom2"/>
</dbReference>
<dbReference type="InterPro" id="IPR006115">
    <property type="entry name" value="6PGDH_NADP-bd"/>
</dbReference>
<evidence type="ECO:0000259" key="6">
    <source>
        <dbReference type="Pfam" id="PF14833"/>
    </source>
</evidence>
<evidence type="ECO:0000256" key="1">
    <source>
        <dbReference type="ARBA" id="ARBA00009080"/>
    </source>
</evidence>
<dbReference type="GO" id="GO:0050661">
    <property type="term" value="F:NADP binding"/>
    <property type="evidence" value="ECO:0007669"/>
    <property type="project" value="InterPro"/>
</dbReference>
<proteinExistence type="inferred from homology"/>
<dbReference type="Gene3D" id="1.10.1040.10">
    <property type="entry name" value="N-(1-d-carboxylethyl)-l-norvaline Dehydrogenase, domain 2"/>
    <property type="match status" value="1"/>
</dbReference>
<accession>A0A0E2H9Y3</accession>
<organism evidence="7 8">
    <name type="scientific">[Clostridium] clostridioforme 90A8</name>
    <dbReference type="NCBI Taxonomy" id="999408"/>
    <lineage>
        <taxon>Bacteria</taxon>
        <taxon>Bacillati</taxon>
        <taxon>Bacillota</taxon>
        <taxon>Clostridia</taxon>
        <taxon>Lachnospirales</taxon>
        <taxon>Lachnospiraceae</taxon>
        <taxon>Enterocloster</taxon>
    </lineage>
</organism>
<dbReference type="SUPFAM" id="SSF51735">
    <property type="entry name" value="NAD(P)-binding Rossmann-fold domains"/>
    <property type="match status" value="1"/>
</dbReference>
<dbReference type="PANTHER" id="PTHR43060:SF15">
    <property type="entry name" value="3-HYDROXYISOBUTYRATE DEHYDROGENASE-LIKE 1, MITOCHONDRIAL-RELATED"/>
    <property type="match status" value="1"/>
</dbReference>
<dbReference type="PATRIC" id="fig|999408.3.peg.2868"/>
<dbReference type="Gene3D" id="3.40.50.720">
    <property type="entry name" value="NAD(P)-binding Rossmann-like Domain"/>
    <property type="match status" value="1"/>
</dbReference>
<comment type="similarity">
    <text evidence="1">Belongs to the HIBADH-related family.</text>
</comment>
<dbReference type="SUPFAM" id="SSF48179">
    <property type="entry name" value="6-phosphogluconate dehydrogenase C-terminal domain-like"/>
    <property type="match status" value="1"/>
</dbReference>
<evidence type="ECO:0000313" key="7">
    <source>
        <dbReference type="EMBL" id="ENZ13755.1"/>
    </source>
</evidence>
<dbReference type="EMBL" id="AGYR01000029">
    <property type="protein sequence ID" value="ENZ13755.1"/>
    <property type="molecule type" value="Genomic_DNA"/>
</dbReference>